<reference evidence="9 10" key="1">
    <citation type="journal article" date="2021" name="Arch. Microbiol.">
        <title>Harenicola maris gen. nov., sp. nov. isolated from the Sea of Japan shallow sediments.</title>
        <authorList>
            <person name="Romanenko L.A."/>
            <person name="Kurilenko V.V."/>
            <person name="Chernysheva N.Y."/>
            <person name="Tekutyeva L.A."/>
            <person name="Velansky P.V."/>
            <person name="Svetashev V.I."/>
            <person name="Isaeva M.P."/>
        </authorList>
    </citation>
    <scope>NUCLEOTIDE SEQUENCE [LARGE SCALE GENOMIC DNA]</scope>
    <source>
        <strain evidence="9 10">KMM 3653</strain>
    </source>
</reference>
<feature type="transmembrane region" description="Helical" evidence="8">
    <location>
        <begin position="6"/>
        <end position="26"/>
    </location>
</feature>
<feature type="transmembrane region" description="Helical" evidence="8">
    <location>
        <begin position="262"/>
        <end position="281"/>
    </location>
</feature>
<evidence type="ECO:0000256" key="8">
    <source>
        <dbReference type="SAM" id="Phobius"/>
    </source>
</evidence>
<dbReference type="PANTHER" id="PTHR36838">
    <property type="entry name" value="AUXIN EFFLUX CARRIER FAMILY PROTEIN"/>
    <property type="match status" value="1"/>
</dbReference>
<evidence type="ECO:0000313" key="10">
    <source>
        <dbReference type="Proteomes" id="UP001315686"/>
    </source>
</evidence>
<dbReference type="GO" id="GO:0055085">
    <property type="term" value="P:transmembrane transport"/>
    <property type="evidence" value="ECO:0007669"/>
    <property type="project" value="InterPro"/>
</dbReference>
<dbReference type="Pfam" id="PF03547">
    <property type="entry name" value="Mem_trans"/>
    <property type="match status" value="1"/>
</dbReference>
<feature type="transmembrane region" description="Helical" evidence="8">
    <location>
        <begin position="38"/>
        <end position="55"/>
    </location>
</feature>
<keyword evidence="4" id="KW-1003">Cell membrane</keyword>
<keyword evidence="5 8" id="KW-0812">Transmembrane</keyword>
<protein>
    <submittedName>
        <fullName evidence="9">AEC family transporter</fullName>
    </submittedName>
</protein>
<evidence type="ECO:0000256" key="2">
    <source>
        <dbReference type="ARBA" id="ARBA00010145"/>
    </source>
</evidence>
<name>A0AAP2CTC2_9RHOB</name>
<keyword evidence="10" id="KW-1185">Reference proteome</keyword>
<dbReference type="AlphaFoldDB" id="A0AAP2CTC2"/>
<dbReference type="InterPro" id="IPR004776">
    <property type="entry name" value="Mem_transp_PIN-like"/>
</dbReference>
<dbReference type="GO" id="GO:0005886">
    <property type="term" value="C:plasma membrane"/>
    <property type="evidence" value="ECO:0007669"/>
    <property type="project" value="UniProtKB-SubCell"/>
</dbReference>
<dbReference type="Gene3D" id="1.20.1530.20">
    <property type="match status" value="1"/>
</dbReference>
<keyword evidence="3" id="KW-0813">Transport</keyword>
<accession>A0AAP2CTC2</accession>
<organism evidence="9 10">
    <name type="scientific">Harenicola maris</name>
    <dbReference type="NCBI Taxonomy" id="2841044"/>
    <lineage>
        <taxon>Bacteria</taxon>
        <taxon>Pseudomonadati</taxon>
        <taxon>Pseudomonadota</taxon>
        <taxon>Alphaproteobacteria</taxon>
        <taxon>Rhodobacterales</taxon>
        <taxon>Paracoccaceae</taxon>
        <taxon>Harenicola</taxon>
    </lineage>
</organism>
<dbReference type="RefSeq" id="WP_327795121.1">
    <property type="nucleotide sequence ID" value="NZ_JADQAZ010000003.1"/>
</dbReference>
<evidence type="ECO:0000256" key="1">
    <source>
        <dbReference type="ARBA" id="ARBA00004651"/>
    </source>
</evidence>
<evidence type="ECO:0000256" key="6">
    <source>
        <dbReference type="ARBA" id="ARBA00022989"/>
    </source>
</evidence>
<evidence type="ECO:0000313" key="9">
    <source>
        <dbReference type="EMBL" id="MBT0958907.1"/>
    </source>
</evidence>
<feature type="transmembrane region" description="Helical" evidence="8">
    <location>
        <begin position="288"/>
        <end position="310"/>
    </location>
</feature>
<dbReference type="InterPro" id="IPR038770">
    <property type="entry name" value="Na+/solute_symporter_sf"/>
</dbReference>
<feature type="transmembrane region" description="Helical" evidence="8">
    <location>
        <begin position="229"/>
        <end position="250"/>
    </location>
</feature>
<comment type="similarity">
    <text evidence="2">Belongs to the auxin efflux carrier (TC 2.A.69) family.</text>
</comment>
<evidence type="ECO:0000256" key="5">
    <source>
        <dbReference type="ARBA" id="ARBA00022692"/>
    </source>
</evidence>
<evidence type="ECO:0000256" key="7">
    <source>
        <dbReference type="ARBA" id="ARBA00023136"/>
    </source>
</evidence>
<dbReference type="PANTHER" id="PTHR36838:SF3">
    <property type="entry name" value="TRANSPORTER AUXIN EFFLUX CARRIER EC FAMILY"/>
    <property type="match status" value="1"/>
</dbReference>
<evidence type="ECO:0000256" key="3">
    <source>
        <dbReference type="ARBA" id="ARBA00022448"/>
    </source>
</evidence>
<feature type="transmembrane region" description="Helical" evidence="8">
    <location>
        <begin position="127"/>
        <end position="149"/>
    </location>
</feature>
<keyword evidence="7 8" id="KW-0472">Membrane</keyword>
<dbReference type="EMBL" id="JADQAZ010000003">
    <property type="protein sequence ID" value="MBT0958907.1"/>
    <property type="molecule type" value="Genomic_DNA"/>
</dbReference>
<comment type="subcellular location">
    <subcellularLocation>
        <location evidence="1">Cell membrane</location>
        <topology evidence="1">Multi-pass membrane protein</topology>
    </subcellularLocation>
</comment>
<comment type="caution">
    <text evidence="9">The sequence shown here is derived from an EMBL/GenBank/DDBJ whole genome shotgun (WGS) entry which is preliminary data.</text>
</comment>
<feature type="transmembrane region" description="Helical" evidence="8">
    <location>
        <begin position="95"/>
        <end position="115"/>
    </location>
</feature>
<gene>
    <name evidence="9" type="ORF">IV417_16075</name>
</gene>
<keyword evidence="6 8" id="KW-1133">Transmembrane helix</keyword>
<dbReference type="Proteomes" id="UP001315686">
    <property type="component" value="Unassembled WGS sequence"/>
</dbReference>
<feature type="transmembrane region" description="Helical" evidence="8">
    <location>
        <begin position="202"/>
        <end position="222"/>
    </location>
</feature>
<sequence length="312" mass="33302">MNDLLGVILPVFLVIGFGYLAVWRGWMTDDWTAGLMKFSQGFAIPCLLFTAAATLDLQAELDPLLLIAFYSGSTFGFVSGSLAAYYIFKRPAEDAVVIGFACLFANSLLLGLPITERAFGADALAPNYAIIAFHAMFCYTLGITTMELIRSRSGERQSLAQTAGKVLKAIFSNSLMIAILLGFAVNLSGLAVPTAIQDSIDLVGRSALPTALFALGGTLFLYRPEGDARVIAMICVITLMVHPAIVWTLAHVFDLSTGQLRSGVVTAAMAPGVNAYIFANIYGRAKRVAASAVLIATALSVFSSAFWLYVLP</sequence>
<proteinExistence type="inferred from homology"/>
<evidence type="ECO:0000256" key="4">
    <source>
        <dbReference type="ARBA" id="ARBA00022475"/>
    </source>
</evidence>
<feature type="transmembrane region" description="Helical" evidence="8">
    <location>
        <begin position="170"/>
        <end position="196"/>
    </location>
</feature>
<feature type="transmembrane region" description="Helical" evidence="8">
    <location>
        <begin position="67"/>
        <end position="88"/>
    </location>
</feature>